<gene>
    <name evidence="2" type="ORF">GCM10010276_03690</name>
</gene>
<protein>
    <recommendedName>
        <fullName evidence="1">VOC domain-containing protein</fullName>
    </recommendedName>
</protein>
<dbReference type="EMBL" id="BAAASG010000002">
    <property type="protein sequence ID" value="GAA2472471.1"/>
    <property type="molecule type" value="Genomic_DNA"/>
</dbReference>
<name>A0ABN3KUX2_STRLO</name>
<dbReference type="PANTHER" id="PTHR35908:SF1">
    <property type="entry name" value="CONSERVED PROTEIN"/>
    <property type="match status" value="1"/>
</dbReference>
<sequence length="153" mass="16753">MLSSVPSTPAVIGRVMRLPPSLVIRSLGSSLHYAPAMAMEWGQVNVDAADAVALGRWWAEALGWVVVNDAADEFEIRPEKDRLPGLIFAPVPEGKTVKNRLHLDFRPDDQDAEVDRLLALGARRVDVGQGEQTWVVLADPEGNEFCVLRSRAA</sequence>
<proteinExistence type="predicted"/>
<dbReference type="InterPro" id="IPR037523">
    <property type="entry name" value="VOC_core"/>
</dbReference>
<evidence type="ECO:0000313" key="3">
    <source>
        <dbReference type="Proteomes" id="UP001501777"/>
    </source>
</evidence>
<organism evidence="2 3">
    <name type="scientific">Streptomyces longisporus</name>
    <dbReference type="NCBI Taxonomy" id="1948"/>
    <lineage>
        <taxon>Bacteria</taxon>
        <taxon>Bacillati</taxon>
        <taxon>Actinomycetota</taxon>
        <taxon>Actinomycetes</taxon>
        <taxon>Kitasatosporales</taxon>
        <taxon>Streptomycetaceae</taxon>
        <taxon>Streptomyces</taxon>
    </lineage>
</organism>
<dbReference type="CDD" id="cd06587">
    <property type="entry name" value="VOC"/>
    <property type="match status" value="1"/>
</dbReference>
<keyword evidence="3" id="KW-1185">Reference proteome</keyword>
<dbReference type="InterPro" id="IPR041581">
    <property type="entry name" value="Glyoxalase_6"/>
</dbReference>
<dbReference type="SUPFAM" id="SSF54593">
    <property type="entry name" value="Glyoxalase/Bleomycin resistance protein/Dihydroxybiphenyl dioxygenase"/>
    <property type="match status" value="1"/>
</dbReference>
<dbReference type="PROSITE" id="PS51819">
    <property type="entry name" value="VOC"/>
    <property type="match status" value="1"/>
</dbReference>
<dbReference type="Pfam" id="PF18029">
    <property type="entry name" value="Glyoxalase_6"/>
    <property type="match status" value="1"/>
</dbReference>
<feature type="domain" description="VOC" evidence="1">
    <location>
        <begin position="40"/>
        <end position="150"/>
    </location>
</feature>
<reference evidence="2 3" key="1">
    <citation type="journal article" date="2019" name="Int. J. Syst. Evol. Microbiol.">
        <title>The Global Catalogue of Microorganisms (GCM) 10K type strain sequencing project: providing services to taxonomists for standard genome sequencing and annotation.</title>
        <authorList>
            <consortium name="The Broad Institute Genomics Platform"/>
            <consortium name="The Broad Institute Genome Sequencing Center for Infectious Disease"/>
            <person name="Wu L."/>
            <person name="Ma J."/>
        </authorList>
    </citation>
    <scope>NUCLEOTIDE SEQUENCE [LARGE SCALE GENOMIC DNA]</scope>
    <source>
        <strain evidence="2 3">JCM 4395</strain>
    </source>
</reference>
<comment type="caution">
    <text evidence="2">The sequence shown here is derived from an EMBL/GenBank/DDBJ whole genome shotgun (WGS) entry which is preliminary data.</text>
</comment>
<dbReference type="PANTHER" id="PTHR35908">
    <property type="entry name" value="HYPOTHETICAL FUSION PROTEIN"/>
    <property type="match status" value="1"/>
</dbReference>
<dbReference type="InterPro" id="IPR029068">
    <property type="entry name" value="Glyas_Bleomycin-R_OHBP_Dase"/>
</dbReference>
<dbReference type="Gene3D" id="3.10.180.10">
    <property type="entry name" value="2,3-Dihydroxybiphenyl 1,2-Dioxygenase, domain 1"/>
    <property type="match status" value="1"/>
</dbReference>
<evidence type="ECO:0000259" key="1">
    <source>
        <dbReference type="PROSITE" id="PS51819"/>
    </source>
</evidence>
<dbReference type="Proteomes" id="UP001501777">
    <property type="component" value="Unassembled WGS sequence"/>
</dbReference>
<evidence type="ECO:0000313" key="2">
    <source>
        <dbReference type="EMBL" id="GAA2472471.1"/>
    </source>
</evidence>
<accession>A0ABN3KUX2</accession>